<name>A0A3E5DNC0_9BACT</name>
<evidence type="ECO:0000313" key="2">
    <source>
        <dbReference type="EMBL" id="RGS09722.1"/>
    </source>
</evidence>
<accession>A0A3E5DNC0</accession>
<organism evidence="2 3">
    <name type="scientific">Segatella copri</name>
    <dbReference type="NCBI Taxonomy" id="165179"/>
    <lineage>
        <taxon>Bacteria</taxon>
        <taxon>Pseudomonadati</taxon>
        <taxon>Bacteroidota</taxon>
        <taxon>Bacteroidia</taxon>
        <taxon>Bacteroidales</taxon>
        <taxon>Prevotellaceae</taxon>
        <taxon>Segatella</taxon>
    </lineage>
</organism>
<dbReference type="AlphaFoldDB" id="A0A3E5DNC0"/>
<evidence type="ECO:0000313" key="3">
    <source>
        <dbReference type="Proteomes" id="UP000283872"/>
    </source>
</evidence>
<comment type="caution">
    <text evidence="2">The sequence shown here is derived from an EMBL/GenBank/DDBJ whole genome shotgun (WGS) entry which is preliminary data.</text>
</comment>
<dbReference type="InterPro" id="IPR046482">
    <property type="entry name" value="DUF6575"/>
</dbReference>
<dbReference type="Proteomes" id="UP000283872">
    <property type="component" value="Unassembled WGS sequence"/>
</dbReference>
<proteinExistence type="predicted"/>
<gene>
    <name evidence="2" type="ORF">DWY11_15715</name>
</gene>
<feature type="domain" description="DUF6575" evidence="1">
    <location>
        <begin position="26"/>
        <end position="118"/>
    </location>
</feature>
<dbReference type="Pfam" id="PF20215">
    <property type="entry name" value="DUF6575"/>
    <property type="match status" value="1"/>
</dbReference>
<dbReference type="RefSeq" id="WP_117587987.1">
    <property type="nucleotide sequence ID" value="NZ_QRVA01000080.1"/>
</dbReference>
<evidence type="ECO:0000259" key="1">
    <source>
        <dbReference type="Pfam" id="PF20215"/>
    </source>
</evidence>
<reference evidence="2 3" key="1">
    <citation type="submission" date="2018-08" db="EMBL/GenBank/DDBJ databases">
        <title>A genome reference for cultivated species of the human gut microbiota.</title>
        <authorList>
            <person name="Zou Y."/>
            <person name="Xue W."/>
            <person name="Luo G."/>
        </authorList>
    </citation>
    <scope>NUCLEOTIDE SEQUENCE [LARGE SCALE GENOMIC DNA]</scope>
    <source>
        <strain evidence="2 3">AF24-12</strain>
    </source>
</reference>
<dbReference type="EMBL" id="QRVA01000080">
    <property type="protein sequence ID" value="RGS09722.1"/>
    <property type="molecule type" value="Genomic_DNA"/>
</dbReference>
<protein>
    <recommendedName>
        <fullName evidence="1">DUF6575 domain-containing protein</fullName>
    </recommendedName>
</protein>
<sequence length="155" mass="18439">MKTIKGICIKKRNFDKFKKVADLIYFDGPLLSHYVTNKGDNYLFYWIDQDDTNNRWMFIRTDYDNIQKYTNKKQTLRNVLSSPLDDIVYTVDIDEEGNHHNFQAHSIEDLPEDYLPTEDSYYEFEPEDVNKENLSIAEMSGKKLDWFRKVCASVL</sequence>